<evidence type="ECO:0000256" key="11">
    <source>
        <dbReference type="ARBA" id="ARBA00023316"/>
    </source>
</evidence>
<evidence type="ECO:0000313" key="19">
    <source>
        <dbReference type="Proteomes" id="UP000198959"/>
    </source>
</evidence>
<feature type="compositionally biased region" description="Gly residues" evidence="14">
    <location>
        <begin position="93"/>
        <end position="107"/>
    </location>
</feature>
<dbReference type="STRING" id="145854.GA0074692_5150"/>
<evidence type="ECO:0000256" key="15">
    <source>
        <dbReference type="SAM" id="Phobius"/>
    </source>
</evidence>
<feature type="domain" description="Penicillin-binding protein transpeptidase" evidence="16">
    <location>
        <begin position="470"/>
        <end position="769"/>
    </location>
</feature>
<dbReference type="InterPro" id="IPR023346">
    <property type="entry name" value="Lysozyme-like_dom_sf"/>
</dbReference>
<dbReference type="Pfam" id="PF00912">
    <property type="entry name" value="Transgly"/>
    <property type="match status" value="1"/>
</dbReference>
<dbReference type="InterPro" id="IPR050396">
    <property type="entry name" value="Glycosyltr_51/Transpeptidase"/>
</dbReference>
<feature type="compositionally biased region" description="Gly residues" evidence="14">
    <location>
        <begin position="845"/>
        <end position="858"/>
    </location>
</feature>
<keyword evidence="15" id="KW-0472">Membrane</keyword>
<protein>
    <submittedName>
        <fullName evidence="18">Membrane carboxypeptidase (Penicillin-binding protein)</fullName>
    </submittedName>
</protein>
<dbReference type="GO" id="GO:0008955">
    <property type="term" value="F:peptidoglycan glycosyltransferase activity"/>
    <property type="evidence" value="ECO:0007669"/>
    <property type="project" value="UniProtKB-EC"/>
</dbReference>
<feature type="compositionally biased region" description="Basic and acidic residues" evidence="14">
    <location>
        <begin position="761"/>
        <end position="774"/>
    </location>
</feature>
<comment type="similarity">
    <text evidence="1">In the C-terminal section; belongs to the transpeptidase family.</text>
</comment>
<evidence type="ECO:0000256" key="7">
    <source>
        <dbReference type="ARBA" id="ARBA00022801"/>
    </source>
</evidence>
<evidence type="ECO:0000256" key="5">
    <source>
        <dbReference type="ARBA" id="ARBA00022676"/>
    </source>
</evidence>
<evidence type="ECO:0000256" key="1">
    <source>
        <dbReference type="ARBA" id="ARBA00007090"/>
    </source>
</evidence>
<dbReference type="Proteomes" id="UP000198959">
    <property type="component" value="Unassembled WGS sequence"/>
</dbReference>
<proteinExistence type="inferred from homology"/>
<keyword evidence="10" id="KW-0511">Multifunctional enzyme</keyword>
<keyword evidence="4" id="KW-0645">Protease</keyword>
<feature type="region of interest" description="Disordered" evidence="14">
    <location>
        <begin position="799"/>
        <end position="883"/>
    </location>
</feature>
<dbReference type="GO" id="GO:0009252">
    <property type="term" value="P:peptidoglycan biosynthetic process"/>
    <property type="evidence" value="ECO:0007669"/>
    <property type="project" value="UniProtKB-KW"/>
</dbReference>
<dbReference type="Pfam" id="PF00905">
    <property type="entry name" value="Transpeptidase"/>
    <property type="match status" value="1"/>
</dbReference>
<evidence type="ECO:0000259" key="17">
    <source>
        <dbReference type="Pfam" id="PF00912"/>
    </source>
</evidence>
<reference evidence="19" key="1">
    <citation type="submission" date="2016-06" db="EMBL/GenBank/DDBJ databases">
        <authorList>
            <person name="Varghese N."/>
            <person name="Submissions Spin"/>
        </authorList>
    </citation>
    <scope>NUCLEOTIDE SEQUENCE [LARGE SCALE GENOMIC DNA]</scope>
    <source>
        <strain evidence="19">DSM 43817</strain>
    </source>
</reference>
<keyword evidence="19" id="KW-1185">Reference proteome</keyword>
<comment type="catalytic activity">
    <reaction evidence="13">
        <text>[GlcNAc-(1-&gt;4)-Mur2Ac(oyl-L-Ala-gamma-D-Glu-L-Lys-D-Ala-D-Ala)](n)-di-trans,octa-cis-undecaprenyl diphosphate + beta-D-GlcNAc-(1-&gt;4)-Mur2Ac(oyl-L-Ala-gamma-D-Glu-L-Lys-D-Ala-D-Ala)-di-trans,octa-cis-undecaprenyl diphosphate = [GlcNAc-(1-&gt;4)-Mur2Ac(oyl-L-Ala-gamma-D-Glu-L-Lys-D-Ala-D-Ala)](n+1)-di-trans,octa-cis-undecaprenyl diphosphate + di-trans,octa-cis-undecaprenyl diphosphate + H(+)</text>
        <dbReference type="Rhea" id="RHEA:23708"/>
        <dbReference type="Rhea" id="RHEA-COMP:9602"/>
        <dbReference type="Rhea" id="RHEA-COMP:9603"/>
        <dbReference type="ChEBI" id="CHEBI:15378"/>
        <dbReference type="ChEBI" id="CHEBI:58405"/>
        <dbReference type="ChEBI" id="CHEBI:60033"/>
        <dbReference type="ChEBI" id="CHEBI:78435"/>
        <dbReference type="EC" id="2.4.99.28"/>
    </reaction>
</comment>
<dbReference type="EMBL" id="FMHW01000002">
    <property type="protein sequence ID" value="SCL38833.1"/>
    <property type="molecule type" value="Genomic_DNA"/>
</dbReference>
<evidence type="ECO:0000256" key="3">
    <source>
        <dbReference type="ARBA" id="ARBA00022645"/>
    </source>
</evidence>
<name>A0A1C6TBE8_9ACTN</name>
<dbReference type="GO" id="GO:0030288">
    <property type="term" value="C:outer membrane-bounded periplasmic space"/>
    <property type="evidence" value="ECO:0007669"/>
    <property type="project" value="TreeGrafter"/>
</dbReference>
<dbReference type="GO" id="GO:0008658">
    <property type="term" value="F:penicillin binding"/>
    <property type="evidence" value="ECO:0007669"/>
    <property type="project" value="InterPro"/>
</dbReference>
<keyword evidence="11" id="KW-0961">Cell wall biogenesis/degradation</keyword>
<keyword evidence="15" id="KW-1133">Transmembrane helix</keyword>
<dbReference type="GO" id="GO:0071555">
    <property type="term" value="P:cell wall organization"/>
    <property type="evidence" value="ECO:0007669"/>
    <property type="project" value="UniProtKB-KW"/>
</dbReference>
<feature type="compositionally biased region" description="Pro residues" evidence="14">
    <location>
        <begin position="1"/>
        <end position="10"/>
    </location>
</feature>
<keyword evidence="7" id="KW-0378">Hydrolase</keyword>
<feature type="domain" description="Glycosyl transferase family 51" evidence="17">
    <location>
        <begin position="181"/>
        <end position="362"/>
    </location>
</feature>
<evidence type="ECO:0000256" key="12">
    <source>
        <dbReference type="ARBA" id="ARBA00034000"/>
    </source>
</evidence>
<gene>
    <name evidence="18" type="ORF">GA0074692_5150</name>
</gene>
<dbReference type="FunFam" id="1.10.3810.10:FF:000001">
    <property type="entry name" value="Penicillin-binding protein 1A"/>
    <property type="match status" value="1"/>
</dbReference>
<feature type="region of interest" description="Disordered" evidence="14">
    <location>
        <begin position="86"/>
        <end position="127"/>
    </location>
</feature>
<dbReference type="InterPro" id="IPR012338">
    <property type="entry name" value="Beta-lactam/transpept-like"/>
</dbReference>
<evidence type="ECO:0000256" key="6">
    <source>
        <dbReference type="ARBA" id="ARBA00022679"/>
    </source>
</evidence>
<keyword evidence="3 18" id="KW-0121">Carboxypeptidase</keyword>
<evidence type="ECO:0000256" key="10">
    <source>
        <dbReference type="ARBA" id="ARBA00023268"/>
    </source>
</evidence>
<keyword evidence="8" id="KW-0133">Cell shape</keyword>
<comment type="catalytic activity">
    <reaction evidence="12">
        <text>Preferential cleavage: (Ac)2-L-Lys-D-Ala-|-D-Ala. Also transpeptidation of peptidyl-alanyl moieties that are N-acyl substituents of D-alanine.</text>
        <dbReference type="EC" id="3.4.16.4"/>
    </reaction>
</comment>
<dbReference type="PANTHER" id="PTHR32282">
    <property type="entry name" value="BINDING PROTEIN TRANSPEPTIDASE, PUTATIVE-RELATED"/>
    <property type="match status" value="1"/>
</dbReference>
<feature type="region of interest" description="Disordered" evidence="14">
    <location>
        <begin position="760"/>
        <end position="781"/>
    </location>
</feature>
<feature type="compositionally biased region" description="Low complexity" evidence="14">
    <location>
        <begin position="11"/>
        <end position="66"/>
    </location>
</feature>
<evidence type="ECO:0000256" key="8">
    <source>
        <dbReference type="ARBA" id="ARBA00022960"/>
    </source>
</evidence>
<comment type="similarity">
    <text evidence="2">In the N-terminal section; belongs to the glycosyltransferase 51 family.</text>
</comment>
<dbReference type="SUPFAM" id="SSF56601">
    <property type="entry name" value="beta-lactamase/transpeptidase-like"/>
    <property type="match status" value="1"/>
</dbReference>
<evidence type="ECO:0000256" key="2">
    <source>
        <dbReference type="ARBA" id="ARBA00007739"/>
    </source>
</evidence>
<keyword evidence="6" id="KW-0808">Transferase</keyword>
<evidence type="ECO:0000256" key="9">
    <source>
        <dbReference type="ARBA" id="ARBA00022984"/>
    </source>
</evidence>
<dbReference type="PANTHER" id="PTHR32282:SF34">
    <property type="entry name" value="PENICILLIN-BINDING PROTEIN 1A"/>
    <property type="match status" value="1"/>
</dbReference>
<dbReference type="InterPro" id="IPR001460">
    <property type="entry name" value="PCN-bd_Tpept"/>
</dbReference>
<dbReference type="AlphaFoldDB" id="A0A1C6TBE8"/>
<keyword evidence="15" id="KW-0812">Transmembrane</keyword>
<evidence type="ECO:0000313" key="18">
    <source>
        <dbReference type="EMBL" id="SCL38833.1"/>
    </source>
</evidence>
<organism evidence="18 19">
    <name type="scientific">Micromonospora pallida</name>
    <dbReference type="NCBI Taxonomy" id="145854"/>
    <lineage>
        <taxon>Bacteria</taxon>
        <taxon>Bacillati</taxon>
        <taxon>Actinomycetota</taxon>
        <taxon>Actinomycetes</taxon>
        <taxon>Micromonosporales</taxon>
        <taxon>Micromonosporaceae</taxon>
        <taxon>Micromonospora</taxon>
    </lineage>
</organism>
<feature type="region of interest" description="Disordered" evidence="14">
    <location>
        <begin position="1"/>
        <end position="66"/>
    </location>
</feature>
<keyword evidence="9" id="KW-0573">Peptidoglycan synthesis</keyword>
<dbReference type="SUPFAM" id="SSF53955">
    <property type="entry name" value="Lysozyme-like"/>
    <property type="match status" value="1"/>
</dbReference>
<dbReference type="Gene3D" id="3.40.710.10">
    <property type="entry name" value="DD-peptidase/beta-lactamase superfamily"/>
    <property type="match status" value="1"/>
</dbReference>
<evidence type="ECO:0000259" key="16">
    <source>
        <dbReference type="Pfam" id="PF00905"/>
    </source>
</evidence>
<dbReference type="GO" id="GO:0006508">
    <property type="term" value="P:proteolysis"/>
    <property type="evidence" value="ECO:0007669"/>
    <property type="project" value="UniProtKB-KW"/>
</dbReference>
<evidence type="ECO:0000256" key="4">
    <source>
        <dbReference type="ARBA" id="ARBA00022670"/>
    </source>
</evidence>
<sequence length="883" mass="92865">MAPPVSPPPSGSASVGRHGAGRASVSPASGSAPAGRASVGNGSSGRASVGSARPVSPASSGRASVGSAAVGGAAVGGMAGRATVARASVSPSGGSGPDLGGPGGPTGPGRRSRSRNQDPDATRRAKKRKRANILIASFAVLIMLAGGGVVGFTYYSTNVPVPDQLPMPLATTVYTSDMKTVVARLGNQNREFVTINDIPEHVQRAVAAAEDRNFYEHSGVDYKGIARAAWNNFTGGDKQGASTITQQYARNAYESLKDDTYARKVKEAILASKLNEKYDKPTIMQHYLNTIYFGRNAYGIQAAAKAYFNKPVNKLTPGEGAALAGVIRQPVAGGGHPGYDPTKGAEAAEAALGRWNYVLDGMVEKGWLKPADRPTEFPKMLPEKIDNSFSVKTPKGNVVNYVRAELDQWGLCTDTPEPVGPKPTCASLLRSEGYRIKTTINSGMQASLEKVIRQEVKGSVLNGQPKNLMGAAVAVEPKTGRVLAYYGGDDGTGFDYAGKNTLNGVLTGGHPPGSSFKVYTLAAAVDAGVSVKSHWDAKPFKPEGFDNPVQNAGRDVSANGRCNRWCTLQESTVESYNVPFYHVSSEIGPDKIVDIARRAGVTTMWTTSDNPAKPIDLTKEKPEEIAPSPFFHVVGYGQYPVTVLDHANGLATLANEGRYNKAHFVISVEKQNEATGKWEKVTGTGEKLNKSGGQQLIKQEVAREVTAVLKEIPGKNSRGLDGGRQAAGKTGTWEYDSKDNAHAWMVGYTPDIATAVWVGSRDSEKPQIRDKTGKDVGGSGLPGEIWERFMNAATKSMNKRALPDVTGLGDPNKGNGIEPPPPPPPTTPQPGQPCFDPFNVLCQNPGGGNPGGPGTPGGPGNPPPPDGGGGERTTPPTRYSDNE</sequence>
<evidence type="ECO:0000256" key="13">
    <source>
        <dbReference type="ARBA" id="ARBA00049902"/>
    </source>
</evidence>
<evidence type="ECO:0000256" key="14">
    <source>
        <dbReference type="SAM" id="MobiDB-lite"/>
    </source>
</evidence>
<feature type="transmembrane region" description="Helical" evidence="15">
    <location>
        <begin position="133"/>
        <end position="155"/>
    </location>
</feature>
<dbReference type="GO" id="GO:0009002">
    <property type="term" value="F:serine-type D-Ala-D-Ala carboxypeptidase activity"/>
    <property type="evidence" value="ECO:0007669"/>
    <property type="project" value="UniProtKB-EC"/>
</dbReference>
<dbReference type="InterPro" id="IPR036950">
    <property type="entry name" value="PBP_transglycosylase"/>
</dbReference>
<dbReference type="GO" id="GO:0008360">
    <property type="term" value="P:regulation of cell shape"/>
    <property type="evidence" value="ECO:0007669"/>
    <property type="project" value="UniProtKB-KW"/>
</dbReference>
<feature type="compositionally biased region" description="Pro residues" evidence="14">
    <location>
        <begin position="818"/>
        <end position="831"/>
    </location>
</feature>
<keyword evidence="5" id="KW-0328">Glycosyltransferase</keyword>
<accession>A0A1C6TBE8</accession>
<dbReference type="InterPro" id="IPR001264">
    <property type="entry name" value="Glyco_trans_51"/>
</dbReference>
<dbReference type="Gene3D" id="1.10.3810.10">
    <property type="entry name" value="Biosynthetic peptidoglycan transglycosylase-like"/>
    <property type="match status" value="1"/>
</dbReference>